<gene>
    <name evidence="1" type="ORF">BDZ94DRAFT_1263409</name>
</gene>
<name>A0A9P6CGT6_9AGAR</name>
<evidence type="ECO:0000313" key="1">
    <source>
        <dbReference type="EMBL" id="KAF9461590.1"/>
    </source>
</evidence>
<reference evidence="1" key="1">
    <citation type="submission" date="2020-11" db="EMBL/GenBank/DDBJ databases">
        <authorList>
            <consortium name="DOE Joint Genome Institute"/>
            <person name="Ahrendt S."/>
            <person name="Riley R."/>
            <person name="Andreopoulos W."/>
            <person name="Labutti K."/>
            <person name="Pangilinan J."/>
            <person name="Ruiz-Duenas F.J."/>
            <person name="Barrasa J.M."/>
            <person name="Sanchez-Garcia M."/>
            <person name="Camarero S."/>
            <person name="Miyauchi S."/>
            <person name="Serrano A."/>
            <person name="Linde D."/>
            <person name="Babiker R."/>
            <person name="Drula E."/>
            <person name="Ayuso-Fernandez I."/>
            <person name="Pacheco R."/>
            <person name="Padilla G."/>
            <person name="Ferreira P."/>
            <person name="Barriuso J."/>
            <person name="Kellner H."/>
            <person name="Castanera R."/>
            <person name="Alfaro M."/>
            <person name="Ramirez L."/>
            <person name="Pisabarro A.G."/>
            <person name="Kuo A."/>
            <person name="Tritt A."/>
            <person name="Lipzen A."/>
            <person name="He G."/>
            <person name="Yan M."/>
            <person name="Ng V."/>
            <person name="Cullen D."/>
            <person name="Martin F."/>
            <person name="Rosso M.-N."/>
            <person name="Henrissat B."/>
            <person name="Hibbett D."/>
            <person name="Martinez A.T."/>
            <person name="Grigoriev I.V."/>
        </authorList>
    </citation>
    <scope>NUCLEOTIDE SEQUENCE</scope>
    <source>
        <strain evidence="1">CBS 247.69</strain>
    </source>
</reference>
<feature type="non-terminal residue" evidence="1">
    <location>
        <position position="1"/>
    </location>
</feature>
<comment type="caution">
    <text evidence="1">The sequence shown here is derived from an EMBL/GenBank/DDBJ whole genome shotgun (WGS) entry which is preliminary data.</text>
</comment>
<keyword evidence="2" id="KW-1185">Reference proteome</keyword>
<protein>
    <submittedName>
        <fullName evidence="1">Uncharacterized protein</fullName>
    </submittedName>
</protein>
<proteinExistence type="predicted"/>
<dbReference type="Proteomes" id="UP000807353">
    <property type="component" value="Unassembled WGS sequence"/>
</dbReference>
<sequence length="78" mass="8365">SPAPCLPIAPFFPVPAWSSTVTSVYTGTASPVKLVVAIGRPAIYTVPTHSIPPFPSSSHFWTPFCSGWPSTWGYPCKE</sequence>
<dbReference type="EMBL" id="MU150282">
    <property type="protein sequence ID" value="KAF9461590.1"/>
    <property type="molecule type" value="Genomic_DNA"/>
</dbReference>
<organism evidence="1 2">
    <name type="scientific">Collybia nuda</name>
    <dbReference type="NCBI Taxonomy" id="64659"/>
    <lineage>
        <taxon>Eukaryota</taxon>
        <taxon>Fungi</taxon>
        <taxon>Dikarya</taxon>
        <taxon>Basidiomycota</taxon>
        <taxon>Agaricomycotina</taxon>
        <taxon>Agaricomycetes</taxon>
        <taxon>Agaricomycetidae</taxon>
        <taxon>Agaricales</taxon>
        <taxon>Tricholomatineae</taxon>
        <taxon>Clitocybaceae</taxon>
        <taxon>Collybia</taxon>
    </lineage>
</organism>
<evidence type="ECO:0000313" key="2">
    <source>
        <dbReference type="Proteomes" id="UP000807353"/>
    </source>
</evidence>
<accession>A0A9P6CGT6</accession>
<dbReference type="AlphaFoldDB" id="A0A9P6CGT6"/>